<dbReference type="GO" id="GO:0005509">
    <property type="term" value="F:calcium ion binding"/>
    <property type="evidence" value="ECO:0007669"/>
    <property type="project" value="TreeGrafter"/>
</dbReference>
<dbReference type="GO" id="GO:0004341">
    <property type="term" value="F:gluconolactonase activity"/>
    <property type="evidence" value="ECO:0007669"/>
    <property type="project" value="TreeGrafter"/>
</dbReference>
<keyword evidence="3" id="KW-0479">Metal-binding</keyword>
<feature type="active site" description="Proton donor/acceptor" evidence="2">
    <location>
        <position position="191"/>
    </location>
</feature>
<dbReference type="Pfam" id="PF08450">
    <property type="entry name" value="SGL"/>
    <property type="match status" value="1"/>
</dbReference>
<organism evidence="5 6">
    <name type="scientific">Pseudoroseicyclus aestuarii</name>
    <dbReference type="NCBI Taxonomy" id="1795041"/>
    <lineage>
        <taxon>Bacteria</taxon>
        <taxon>Pseudomonadati</taxon>
        <taxon>Pseudomonadota</taxon>
        <taxon>Alphaproteobacteria</taxon>
        <taxon>Rhodobacterales</taxon>
        <taxon>Paracoccaceae</taxon>
        <taxon>Pseudoroseicyclus</taxon>
    </lineage>
</organism>
<evidence type="ECO:0000256" key="3">
    <source>
        <dbReference type="PIRSR" id="PIRSR605511-2"/>
    </source>
</evidence>
<dbReference type="InterPro" id="IPR013658">
    <property type="entry name" value="SGL"/>
</dbReference>
<keyword evidence="3" id="KW-0862">Zinc</keyword>
<dbReference type="OrthoDB" id="2633250at2"/>
<dbReference type="PANTHER" id="PTHR10907">
    <property type="entry name" value="REGUCALCIN"/>
    <property type="match status" value="1"/>
</dbReference>
<dbReference type="EMBL" id="QJTE01000001">
    <property type="protein sequence ID" value="PYE85899.1"/>
    <property type="molecule type" value="Genomic_DNA"/>
</dbReference>
<feature type="binding site" evidence="3">
    <location>
        <position position="95"/>
    </location>
    <ligand>
        <name>substrate</name>
    </ligand>
</feature>
<dbReference type="PRINTS" id="PR01790">
    <property type="entry name" value="SMP30FAMILY"/>
</dbReference>
<reference evidence="5 6" key="1">
    <citation type="submission" date="2018-06" db="EMBL/GenBank/DDBJ databases">
        <title>Genomic Encyclopedia of Type Strains, Phase III (KMG-III): the genomes of soil and plant-associated and newly described type strains.</title>
        <authorList>
            <person name="Whitman W."/>
        </authorList>
    </citation>
    <scope>NUCLEOTIDE SEQUENCE [LARGE SCALE GENOMIC DNA]</scope>
    <source>
        <strain evidence="5 6">CECT 9025</strain>
    </source>
</reference>
<feature type="domain" description="SMP-30/Gluconolactonase/LRE-like region" evidence="4">
    <location>
        <begin position="14"/>
        <end position="249"/>
    </location>
</feature>
<name>A0A318SZU8_9RHOB</name>
<gene>
    <name evidence="5" type="ORF">DFP88_101573</name>
</gene>
<feature type="binding site" evidence="3">
    <location>
        <position position="93"/>
    </location>
    <ligand>
        <name>substrate</name>
    </ligand>
</feature>
<dbReference type="InterPro" id="IPR005511">
    <property type="entry name" value="SMP-30"/>
</dbReference>
<comment type="similarity">
    <text evidence="1">Belongs to the SMP-30/CGR1 family.</text>
</comment>
<feature type="binding site" evidence="3">
    <location>
        <position position="16"/>
    </location>
    <ligand>
        <name>a divalent metal cation</name>
        <dbReference type="ChEBI" id="CHEBI:60240"/>
    </ligand>
</feature>
<dbReference type="AlphaFoldDB" id="A0A318SZU8"/>
<dbReference type="GO" id="GO:0019853">
    <property type="term" value="P:L-ascorbic acid biosynthetic process"/>
    <property type="evidence" value="ECO:0007669"/>
    <property type="project" value="TreeGrafter"/>
</dbReference>
<comment type="caution">
    <text evidence="5">The sequence shown here is derived from an EMBL/GenBank/DDBJ whole genome shotgun (WGS) entry which is preliminary data.</text>
</comment>
<dbReference type="InterPro" id="IPR011042">
    <property type="entry name" value="6-blade_b-propeller_TolB-like"/>
</dbReference>
<evidence type="ECO:0000259" key="4">
    <source>
        <dbReference type="Pfam" id="PF08450"/>
    </source>
</evidence>
<sequence length="284" mass="30661">MTDAAVYDDTLCLLGEGPLYHPQRQELFWFDIMARRLHSKGRHWGFDRTVSAAGWVDEGTLLVASDVALMRFDLETGKTEDLCPLEADQPVTRCNDGRADPFGGFWIGTMGRGAEHGAGAIYRFYKGELRQLYPGITIPNAICFSPDGGTAYFADTPTKKIMRQRLSDKDGWPEGEPEVHVDLNAAGHAPDGAVTDQDGRLWSAQWGSGRVAAYDTEGQEIAAVAIPAEQVTCPAFAGAGSSTLYCTSAAVGLAESAFSEKPLSGQTFVVEVEAKGQAEHQVIL</sequence>
<feature type="binding site" evidence="3">
    <location>
        <position position="140"/>
    </location>
    <ligand>
        <name>a divalent metal cation</name>
        <dbReference type="ChEBI" id="CHEBI:60240"/>
    </ligand>
</feature>
<dbReference type="RefSeq" id="WP_110812910.1">
    <property type="nucleotide sequence ID" value="NZ_QJTE01000001.1"/>
</dbReference>
<evidence type="ECO:0000313" key="5">
    <source>
        <dbReference type="EMBL" id="PYE85899.1"/>
    </source>
</evidence>
<evidence type="ECO:0000256" key="2">
    <source>
        <dbReference type="PIRSR" id="PIRSR605511-1"/>
    </source>
</evidence>
<protein>
    <submittedName>
        <fullName evidence="5">Sugar lactone lactonase YvrE</fullName>
    </submittedName>
</protein>
<dbReference type="SUPFAM" id="SSF63829">
    <property type="entry name" value="Calcium-dependent phosphotriesterase"/>
    <property type="match status" value="1"/>
</dbReference>
<comment type="cofactor">
    <cofactor evidence="3">
        <name>Zn(2+)</name>
        <dbReference type="ChEBI" id="CHEBI:29105"/>
    </cofactor>
    <text evidence="3">Binds 1 divalent metal cation per subunit.</text>
</comment>
<dbReference type="Proteomes" id="UP000248311">
    <property type="component" value="Unassembled WGS sequence"/>
</dbReference>
<dbReference type="PANTHER" id="PTHR10907:SF47">
    <property type="entry name" value="REGUCALCIN"/>
    <property type="match status" value="1"/>
</dbReference>
<feature type="binding site" evidence="3">
    <location>
        <position position="191"/>
    </location>
    <ligand>
        <name>a divalent metal cation</name>
        <dbReference type="ChEBI" id="CHEBI:60240"/>
    </ligand>
</feature>
<dbReference type="Gene3D" id="2.120.10.30">
    <property type="entry name" value="TolB, C-terminal domain"/>
    <property type="match status" value="1"/>
</dbReference>
<accession>A0A318SZU8</accession>
<proteinExistence type="inferred from homology"/>
<evidence type="ECO:0000313" key="6">
    <source>
        <dbReference type="Proteomes" id="UP000248311"/>
    </source>
</evidence>
<keyword evidence="6" id="KW-1185">Reference proteome</keyword>
<evidence type="ECO:0000256" key="1">
    <source>
        <dbReference type="ARBA" id="ARBA00008853"/>
    </source>
</evidence>